<feature type="region of interest" description="Disordered" evidence="1">
    <location>
        <begin position="1"/>
        <end position="55"/>
    </location>
</feature>
<dbReference type="AlphaFoldDB" id="A0AB39T3P3"/>
<feature type="compositionally biased region" description="Pro residues" evidence="1">
    <location>
        <begin position="42"/>
        <end position="55"/>
    </location>
</feature>
<keyword evidence="2" id="KW-0472">Membrane</keyword>
<reference evidence="3" key="1">
    <citation type="submission" date="2024-07" db="EMBL/GenBank/DDBJ databases">
        <authorList>
            <person name="Yu S.T."/>
        </authorList>
    </citation>
    <scope>NUCLEOTIDE SEQUENCE</scope>
    <source>
        <strain evidence="3">R44</strain>
    </source>
</reference>
<feature type="transmembrane region" description="Helical" evidence="2">
    <location>
        <begin position="112"/>
        <end position="133"/>
    </location>
</feature>
<accession>A0AB39T3P3</accession>
<name>A0AB39T3P3_9ACTN</name>
<dbReference type="RefSeq" id="WP_369146080.1">
    <property type="nucleotide sequence ID" value="NZ_CP163444.1"/>
</dbReference>
<protein>
    <submittedName>
        <fullName evidence="3">Uncharacterized protein</fullName>
    </submittedName>
</protein>
<dbReference type="EMBL" id="CP163444">
    <property type="protein sequence ID" value="XDQ73507.1"/>
    <property type="molecule type" value="Genomic_DNA"/>
</dbReference>
<gene>
    <name evidence="3" type="ORF">AB5J54_24670</name>
</gene>
<evidence type="ECO:0000313" key="3">
    <source>
        <dbReference type="EMBL" id="XDQ73507.1"/>
    </source>
</evidence>
<feature type="compositionally biased region" description="Low complexity" evidence="1">
    <location>
        <begin position="24"/>
        <end position="41"/>
    </location>
</feature>
<evidence type="ECO:0000256" key="2">
    <source>
        <dbReference type="SAM" id="Phobius"/>
    </source>
</evidence>
<proteinExistence type="predicted"/>
<keyword evidence="2" id="KW-0812">Transmembrane</keyword>
<keyword evidence="2" id="KW-1133">Transmembrane helix</keyword>
<evidence type="ECO:0000256" key="1">
    <source>
        <dbReference type="SAM" id="MobiDB-lite"/>
    </source>
</evidence>
<organism evidence="3">
    <name type="scientific">Streptomyces sp. R44</name>
    <dbReference type="NCBI Taxonomy" id="3238633"/>
    <lineage>
        <taxon>Bacteria</taxon>
        <taxon>Bacillati</taxon>
        <taxon>Actinomycetota</taxon>
        <taxon>Actinomycetes</taxon>
        <taxon>Kitasatosporales</taxon>
        <taxon>Streptomycetaceae</taxon>
        <taxon>Streptomyces</taxon>
    </lineage>
</organism>
<sequence>MSEPNPYAEGEYKWGPGQQGGTPAYGYPQDAAPGAPAYGYPQTPPPYQPTLPGGVPVPPQHAPAGGGAPVLSLGDITVVGDQIITPAGNMPLKGAVWNAMDMSRTEEKMPTVAIVLAVIFFIFCLLGLLFLLMKEKTTTGFIQVTVTSGGRHHSTMIPATGPDTFQWVMGQLNYARSLSM</sequence>